<feature type="transmembrane region" description="Helical" evidence="1">
    <location>
        <begin position="138"/>
        <end position="155"/>
    </location>
</feature>
<accession>A0A3G1A7T6</accession>
<reference evidence="3" key="1">
    <citation type="book" date="2010" name="EXTREMOPHILES" publisher="0:0-0">
        <title>Complete genome sequences of ten hyperthermophilic archaea reveal their metabolic capabilities and possible ecological roles.</title>
        <editorList>
            <person name="?"/>
        </editorList>
        <authorList>
            <person name="Ravin N.V."/>
            <person name="Mardanov A.V."/>
            <person name="Bonch-Osmolovskaya E.A."/>
            <person name="Skryabin K.G."/>
        </authorList>
    </citation>
    <scope>NUCLEOTIDE SEQUENCE [LARGE SCALE GENOMIC DNA]</scope>
    <source>
        <strain evidence="3">1505</strain>
    </source>
</reference>
<evidence type="ECO:0000256" key="1">
    <source>
        <dbReference type="SAM" id="Phobius"/>
    </source>
</evidence>
<feature type="transmembrane region" description="Helical" evidence="1">
    <location>
        <begin position="80"/>
        <end position="100"/>
    </location>
</feature>
<keyword evidence="1" id="KW-1133">Transmembrane helix</keyword>
<gene>
    <name evidence="2" type="ORF">TCARB_0323</name>
</gene>
<feature type="transmembrane region" description="Helical" evidence="1">
    <location>
        <begin position="43"/>
        <end position="68"/>
    </location>
</feature>
<sequence length="162" mass="17558">MRQEENVKLIVAYAVVLGIAYLALGVAELALGIQYLLWFNENVSLAGIVPADILGGFASLVIGATFLFSSSVLRGARESWGYIIVGLFLSAVYGVLYMLIVGADGLNTWLSYVAGEGDWTWDWLTSGTAGPGLLRPEIWLFLASLPLAYLTLRALKQFHVVS</sequence>
<feature type="transmembrane region" description="Helical" evidence="1">
    <location>
        <begin position="12"/>
        <end position="37"/>
    </location>
</feature>
<dbReference type="GeneID" id="25405782"/>
<evidence type="ECO:0000313" key="3">
    <source>
        <dbReference type="Proteomes" id="UP000266720"/>
    </source>
</evidence>
<dbReference type="AlphaFoldDB" id="A0A3G1A7T6"/>
<dbReference type="Proteomes" id="UP000266720">
    <property type="component" value="Chromosome"/>
</dbReference>
<name>A0A3G1A7T6_9CREN</name>
<organism evidence="2 3">
    <name type="scientific">Thermofilum adornatum 1505</name>
    <dbReference type="NCBI Taxonomy" id="697581"/>
    <lineage>
        <taxon>Archaea</taxon>
        <taxon>Thermoproteota</taxon>
        <taxon>Thermoprotei</taxon>
        <taxon>Thermofilales</taxon>
        <taxon>Thermofilaceae</taxon>
        <taxon>Thermofilum</taxon>
    </lineage>
</organism>
<keyword evidence="1" id="KW-0812">Transmembrane</keyword>
<dbReference type="STRING" id="697581.TCARB_0323"/>
<dbReference type="RefSeq" id="WP_052886503.1">
    <property type="nucleotide sequence ID" value="NZ_CP007493.1"/>
</dbReference>
<proteinExistence type="predicted"/>
<protein>
    <submittedName>
        <fullName evidence="2">Uncharacterized protein</fullName>
    </submittedName>
</protein>
<dbReference type="EMBL" id="CP007493">
    <property type="protein sequence ID" value="AJB41397.1"/>
    <property type="molecule type" value="Genomic_DNA"/>
</dbReference>
<evidence type="ECO:0000313" key="2">
    <source>
        <dbReference type="EMBL" id="AJB41397.1"/>
    </source>
</evidence>
<keyword evidence="1" id="KW-0472">Membrane</keyword>
<dbReference type="KEGG" id="tcb:TCARB_0323"/>